<evidence type="ECO:0000256" key="4">
    <source>
        <dbReference type="ARBA" id="ARBA00022679"/>
    </source>
</evidence>
<evidence type="ECO:0000313" key="9">
    <source>
        <dbReference type="EMBL" id="MBE6266707.1"/>
    </source>
</evidence>
<comment type="caution">
    <text evidence="9">The sequence shown here is derived from an EMBL/GenBank/DDBJ whole genome shotgun (WGS) entry which is preliminary data.</text>
</comment>
<dbReference type="SMART" id="SM00387">
    <property type="entry name" value="HATPase_c"/>
    <property type="match status" value="1"/>
</dbReference>
<dbReference type="EMBL" id="SUYD01000011">
    <property type="protein sequence ID" value="MBE6266707.1"/>
    <property type="molecule type" value="Genomic_DNA"/>
</dbReference>
<accession>A0A928BV75</accession>
<keyword evidence="3" id="KW-0597">Phosphoprotein</keyword>
<dbReference type="SUPFAM" id="SSF55874">
    <property type="entry name" value="ATPase domain of HSP90 chaperone/DNA topoisomerase II/histidine kinase"/>
    <property type="match status" value="1"/>
</dbReference>
<sequence length="276" mass="30576">MNILQIIIIVVLLLLVAAGFFFMDRHYRALLGKEVVRARRSEHIKTVFLANVSHALRNPLNSIITKSNELISEGVDNVKPQHILNSVTQINKDGNQLMYFVSQLLELSNYESGVQTFTFVEVNLAELMASYRREIQRDVTPGVSVAVRSKLSPHCKATLDTNLMYQLMMHLLQNASRHTTIGSITINYEAERNGLLVNITDTGDGVAQSFHTGISDTATNDEALNLFNQNSGLGLSISKAIVDALNGEISIRSDEGKGTTVSVFFPCRLRDKNKGL</sequence>
<keyword evidence="7" id="KW-1133">Transmembrane helix</keyword>
<dbReference type="PRINTS" id="PR00344">
    <property type="entry name" value="BCTRLSENSOR"/>
</dbReference>
<evidence type="ECO:0000256" key="1">
    <source>
        <dbReference type="ARBA" id="ARBA00000085"/>
    </source>
</evidence>
<keyword evidence="7" id="KW-0472">Membrane</keyword>
<dbReference type="Gene3D" id="1.10.287.130">
    <property type="match status" value="1"/>
</dbReference>
<dbReference type="GO" id="GO:0000155">
    <property type="term" value="F:phosphorelay sensor kinase activity"/>
    <property type="evidence" value="ECO:0007669"/>
    <property type="project" value="InterPro"/>
</dbReference>
<proteinExistence type="predicted"/>
<dbReference type="AlphaFoldDB" id="A0A928BV75"/>
<protein>
    <recommendedName>
        <fullName evidence="2">histidine kinase</fullName>
        <ecNumber evidence="2">2.7.13.3</ecNumber>
    </recommendedName>
</protein>
<dbReference type="InterPro" id="IPR003594">
    <property type="entry name" value="HATPase_dom"/>
</dbReference>
<dbReference type="SUPFAM" id="SSF47384">
    <property type="entry name" value="Homodimeric domain of signal transducing histidine kinase"/>
    <property type="match status" value="1"/>
</dbReference>
<keyword evidence="5 9" id="KW-0418">Kinase</keyword>
<name>A0A928BV75_XYLRU</name>
<dbReference type="PROSITE" id="PS50109">
    <property type="entry name" value="HIS_KIN"/>
    <property type="match status" value="1"/>
</dbReference>
<dbReference type="Gene3D" id="3.30.565.10">
    <property type="entry name" value="Histidine kinase-like ATPase, C-terminal domain"/>
    <property type="match status" value="1"/>
</dbReference>
<dbReference type="EC" id="2.7.13.3" evidence="2"/>
<dbReference type="Proteomes" id="UP000763088">
    <property type="component" value="Unassembled WGS sequence"/>
</dbReference>
<evidence type="ECO:0000256" key="2">
    <source>
        <dbReference type="ARBA" id="ARBA00012438"/>
    </source>
</evidence>
<dbReference type="InterPro" id="IPR003661">
    <property type="entry name" value="HisK_dim/P_dom"/>
</dbReference>
<evidence type="ECO:0000256" key="5">
    <source>
        <dbReference type="ARBA" id="ARBA00022777"/>
    </source>
</evidence>
<keyword evidence="7" id="KW-0812">Transmembrane</keyword>
<evidence type="ECO:0000259" key="8">
    <source>
        <dbReference type="PROSITE" id="PS50109"/>
    </source>
</evidence>
<dbReference type="Pfam" id="PF00512">
    <property type="entry name" value="HisKA"/>
    <property type="match status" value="1"/>
</dbReference>
<feature type="transmembrane region" description="Helical" evidence="7">
    <location>
        <begin position="6"/>
        <end position="23"/>
    </location>
</feature>
<dbReference type="InterPro" id="IPR036097">
    <property type="entry name" value="HisK_dim/P_sf"/>
</dbReference>
<gene>
    <name evidence="9" type="ORF">E7102_09580</name>
</gene>
<keyword evidence="6" id="KW-0902">Two-component regulatory system</keyword>
<reference evidence="9" key="1">
    <citation type="submission" date="2019-04" db="EMBL/GenBank/DDBJ databases">
        <title>Evolution of Biomass-Degrading Anaerobic Consortia Revealed by Metagenomics.</title>
        <authorList>
            <person name="Peng X."/>
        </authorList>
    </citation>
    <scope>NUCLEOTIDE SEQUENCE</scope>
    <source>
        <strain evidence="9">SIG141</strain>
    </source>
</reference>
<dbReference type="InterPro" id="IPR050736">
    <property type="entry name" value="Sensor_HK_Regulatory"/>
</dbReference>
<evidence type="ECO:0000256" key="3">
    <source>
        <dbReference type="ARBA" id="ARBA00022553"/>
    </source>
</evidence>
<dbReference type="SMART" id="SM00388">
    <property type="entry name" value="HisKA"/>
    <property type="match status" value="1"/>
</dbReference>
<dbReference type="PANTHER" id="PTHR43711:SF1">
    <property type="entry name" value="HISTIDINE KINASE 1"/>
    <property type="match status" value="1"/>
</dbReference>
<dbReference type="InterPro" id="IPR005467">
    <property type="entry name" value="His_kinase_dom"/>
</dbReference>
<evidence type="ECO:0000313" key="10">
    <source>
        <dbReference type="Proteomes" id="UP000763088"/>
    </source>
</evidence>
<keyword evidence="4" id="KW-0808">Transferase</keyword>
<dbReference type="PANTHER" id="PTHR43711">
    <property type="entry name" value="TWO-COMPONENT HISTIDINE KINASE"/>
    <property type="match status" value="1"/>
</dbReference>
<evidence type="ECO:0000256" key="7">
    <source>
        <dbReference type="SAM" id="Phobius"/>
    </source>
</evidence>
<feature type="domain" description="Histidine kinase" evidence="8">
    <location>
        <begin position="51"/>
        <end position="269"/>
    </location>
</feature>
<dbReference type="CDD" id="cd00082">
    <property type="entry name" value="HisKA"/>
    <property type="match status" value="1"/>
</dbReference>
<organism evidence="9 10">
    <name type="scientific">Xylanibacter ruminicola</name>
    <name type="common">Prevotella ruminicola</name>
    <dbReference type="NCBI Taxonomy" id="839"/>
    <lineage>
        <taxon>Bacteria</taxon>
        <taxon>Pseudomonadati</taxon>
        <taxon>Bacteroidota</taxon>
        <taxon>Bacteroidia</taxon>
        <taxon>Bacteroidales</taxon>
        <taxon>Prevotellaceae</taxon>
        <taxon>Xylanibacter</taxon>
    </lineage>
</organism>
<dbReference type="Pfam" id="PF02518">
    <property type="entry name" value="HATPase_c"/>
    <property type="match status" value="1"/>
</dbReference>
<dbReference type="InterPro" id="IPR036890">
    <property type="entry name" value="HATPase_C_sf"/>
</dbReference>
<dbReference type="InterPro" id="IPR004358">
    <property type="entry name" value="Sig_transdc_His_kin-like_C"/>
</dbReference>
<comment type="catalytic activity">
    <reaction evidence="1">
        <text>ATP + protein L-histidine = ADP + protein N-phospho-L-histidine.</text>
        <dbReference type="EC" id="2.7.13.3"/>
    </reaction>
</comment>
<evidence type="ECO:0000256" key="6">
    <source>
        <dbReference type="ARBA" id="ARBA00023012"/>
    </source>
</evidence>